<dbReference type="InterPro" id="IPR010982">
    <property type="entry name" value="Lambda_DNA-bd_dom_sf"/>
</dbReference>
<dbReference type="RefSeq" id="WP_204057385.1">
    <property type="nucleotide sequence ID" value="NZ_BAAAGP010000011.1"/>
</dbReference>
<dbReference type="SMART" id="SM00530">
    <property type="entry name" value="HTH_XRE"/>
    <property type="match status" value="1"/>
</dbReference>
<name>A0ABQ4FYJ8_9ACTN</name>
<dbReference type="InterPro" id="IPR041413">
    <property type="entry name" value="MLTR_LBD"/>
</dbReference>
<feature type="domain" description="HTH cro/C1-type" evidence="1">
    <location>
        <begin position="36"/>
        <end position="83"/>
    </location>
</feature>
<comment type="caution">
    <text evidence="2">The sequence shown here is derived from an EMBL/GenBank/DDBJ whole genome shotgun (WGS) entry which is preliminary data.</text>
</comment>
<organism evidence="2 3">
    <name type="scientific">Microbispora corallina</name>
    <dbReference type="NCBI Taxonomy" id="83302"/>
    <lineage>
        <taxon>Bacteria</taxon>
        <taxon>Bacillati</taxon>
        <taxon>Actinomycetota</taxon>
        <taxon>Actinomycetes</taxon>
        <taxon>Streptosporangiales</taxon>
        <taxon>Streptosporangiaceae</taxon>
        <taxon>Microbispora</taxon>
    </lineage>
</organism>
<sequence>MDRAAGLGEFLRSRRARIRPHELGEAASPGRRRVPGLRREELARLAGVSVDYYTRLEQGRGGNVSPEVLDAIARALRLDQTERAHLYDLAAVTHDRPRHPADGPQRVGAETYQLLHALDRAEVPAVVMGRRQDVLAANLMHRALVNDFESLPPRERNMGRFLFLDPRTRELYPDWETVAGDVAALLRFDLGRHPRDPLLRALIDELSAASEDFRRLWADHRVHEQVHGTKHIRHPVAGELTVTFQALALPAENDQWLFAYTAAPGSPDAEALAVVADTFHRSPSPPFTS</sequence>
<reference evidence="2 3" key="1">
    <citation type="submission" date="2021-01" db="EMBL/GenBank/DDBJ databases">
        <title>Whole genome shotgun sequence of Microbispora corallina NBRC 16416.</title>
        <authorList>
            <person name="Komaki H."/>
            <person name="Tamura T."/>
        </authorList>
    </citation>
    <scope>NUCLEOTIDE SEQUENCE [LARGE SCALE GENOMIC DNA]</scope>
    <source>
        <strain evidence="2 3">NBRC 16416</strain>
    </source>
</reference>
<dbReference type="InterPro" id="IPR001387">
    <property type="entry name" value="Cro/C1-type_HTH"/>
</dbReference>
<dbReference type="SUPFAM" id="SSF47413">
    <property type="entry name" value="lambda repressor-like DNA-binding domains"/>
    <property type="match status" value="1"/>
</dbReference>
<dbReference type="EMBL" id="BOOC01000011">
    <property type="protein sequence ID" value="GIH39899.1"/>
    <property type="molecule type" value="Genomic_DNA"/>
</dbReference>
<dbReference type="Proteomes" id="UP000603904">
    <property type="component" value="Unassembled WGS sequence"/>
</dbReference>
<gene>
    <name evidence="2" type="ORF">Mco01_28990</name>
</gene>
<proteinExistence type="predicted"/>
<keyword evidence="3" id="KW-1185">Reference proteome</keyword>
<dbReference type="PANTHER" id="PTHR35010:SF2">
    <property type="entry name" value="BLL4672 PROTEIN"/>
    <property type="match status" value="1"/>
</dbReference>
<evidence type="ECO:0000313" key="2">
    <source>
        <dbReference type="EMBL" id="GIH39899.1"/>
    </source>
</evidence>
<dbReference type="PANTHER" id="PTHR35010">
    <property type="entry name" value="BLL4672 PROTEIN-RELATED"/>
    <property type="match status" value="1"/>
</dbReference>
<evidence type="ECO:0000313" key="3">
    <source>
        <dbReference type="Proteomes" id="UP000603904"/>
    </source>
</evidence>
<accession>A0ABQ4FYJ8</accession>
<dbReference type="Pfam" id="PF17765">
    <property type="entry name" value="MLTR_LBD"/>
    <property type="match status" value="1"/>
</dbReference>
<dbReference type="CDD" id="cd00093">
    <property type="entry name" value="HTH_XRE"/>
    <property type="match status" value="1"/>
</dbReference>
<evidence type="ECO:0000259" key="1">
    <source>
        <dbReference type="PROSITE" id="PS50943"/>
    </source>
</evidence>
<dbReference type="PROSITE" id="PS50943">
    <property type="entry name" value="HTH_CROC1"/>
    <property type="match status" value="1"/>
</dbReference>
<dbReference type="Gene3D" id="3.30.450.180">
    <property type="match status" value="1"/>
</dbReference>
<dbReference type="Pfam" id="PF13560">
    <property type="entry name" value="HTH_31"/>
    <property type="match status" value="1"/>
</dbReference>
<dbReference type="Gene3D" id="1.10.260.40">
    <property type="entry name" value="lambda repressor-like DNA-binding domains"/>
    <property type="match status" value="1"/>
</dbReference>
<protein>
    <submittedName>
        <fullName evidence="2">Transcriptional regulator</fullName>
    </submittedName>
</protein>